<reference evidence="10 11" key="1">
    <citation type="submission" date="2024-01" db="EMBL/GenBank/DDBJ databases">
        <title>The genome of the rayed Mediterranean limpet Patella caerulea (Linnaeus, 1758).</title>
        <authorList>
            <person name="Anh-Thu Weber A."/>
            <person name="Halstead-Nussloch G."/>
        </authorList>
    </citation>
    <scope>NUCLEOTIDE SEQUENCE [LARGE SCALE GENOMIC DNA]</scope>
    <source>
        <strain evidence="10">AATW-2023a</strain>
        <tissue evidence="10">Whole specimen</tissue>
    </source>
</reference>
<evidence type="ECO:0000256" key="8">
    <source>
        <dbReference type="ARBA" id="ARBA00030923"/>
    </source>
</evidence>
<keyword evidence="7" id="KW-0663">Pyridoxal phosphate</keyword>
<dbReference type="Proteomes" id="UP001347796">
    <property type="component" value="Unassembled WGS sequence"/>
</dbReference>
<comment type="cofactor">
    <cofactor evidence="1">
        <name>pyridoxal 5'-phosphate</name>
        <dbReference type="ChEBI" id="CHEBI:597326"/>
    </cofactor>
</comment>
<evidence type="ECO:0000256" key="3">
    <source>
        <dbReference type="ARBA" id="ARBA00011738"/>
    </source>
</evidence>
<evidence type="ECO:0000259" key="9">
    <source>
        <dbReference type="Pfam" id="PF00155"/>
    </source>
</evidence>
<dbReference type="FunFam" id="3.90.1150.10:FF:000001">
    <property type="entry name" value="Aspartate aminotransferase"/>
    <property type="match status" value="1"/>
</dbReference>
<evidence type="ECO:0000256" key="2">
    <source>
        <dbReference type="ARBA" id="ARBA00007441"/>
    </source>
</evidence>
<evidence type="ECO:0000256" key="4">
    <source>
        <dbReference type="ARBA" id="ARBA00012753"/>
    </source>
</evidence>
<dbReference type="GO" id="GO:0005829">
    <property type="term" value="C:cytosol"/>
    <property type="evidence" value="ECO:0007669"/>
    <property type="project" value="TreeGrafter"/>
</dbReference>
<dbReference type="AlphaFoldDB" id="A0AAN8K0V2"/>
<dbReference type="GO" id="GO:0004069">
    <property type="term" value="F:L-aspartate:2-oxoglutarate aminotransferase activity"/>
    <property type="evidence" value="ECO:0007669"/>
    <property type="project" value="UniProtKB-EC"/>
</dbReference>
<comment type="caution">
    <text evidence="10">The sequence shown here is derived from an EMBL/GenBank/DDBJ whole genome shotgun (WGS) entry which is preliminary data.</text>
</comment>
<protein>
    <recommendedName>
        <fullName evidence="4">aspartate transaminase</fullName>
        <ecNumber evidence="4">2.6.1.1</ecNumber>
    </recommendedName>
    <alternativeName>
        <fullName evidence="8">Transaminase A</fullName>
    </alternativeName>
</protein>
<dbReference type="EC" id="2.6.1.1" evidence="4"/>
<evidence type="ECO:0000256" key="1">
    <source>
        <dbReference type="ARBA" id="ARBA00001933"/>
    </source>
</evidence>
<dbReference type="InterPro" id="IPR004839">
    <property type="entry name" value="Aminotransferase_I/II_large"/>
</dbReference>
<accession>A0AAN8K0V2</accession>
<dbReference type="InterPro" id="IPR015422">
    <property type="entry name" value="PyrdxlP-dep_Trfase_small"/>
</dbReference>
<evidence type="ECO:0000256" key="7">
    <source>
        <dbReference type="ARBA" id="ARBA00022898"/>
    </source>
</evidence>
<dbReference type="EMBL" id="JAZGQO010000006">
    <property type="protein sequence ID" value="KAK6185765.1"/>
    <property type="molecule type" value="Genomic_DNA"/>
</dbReference>
<dbReference type="GO" id="GO:0030170">
    <property type="term" value="F:pyridoxal phosphate binding"/>
    <property type="evidence" value="ECO:0007669"/>
    <property type="project" value="InterPro"/>
</dbReference>
<dbReference type="FunFam" id="3.40.640.10:FF:000066">
    <property type="entry name" value="Aspartate aminotransferase"/>
    <property type="match status" value="1"/>
</dbReference>
<proteinExistence type="inferred from homology"/>
<dbReference type="PRINTS" id="PR00799">
    <property type="entry name" value="TRANSAMINASE"/>
</dbReference>
<keyword evidence="5" id="KW-0032">Aminotransferase</keyword>
<dbReference type="Pfam" id="PF00155">
    <property type="entry name" value="Aminotran_1_2"/>
    <property type="match status" value="1"/>
</dbReference>
<evidence type="ECO:0000256" key="5">
    <source>
        <dbReference type="ARBA" id="ARBA00022576"/>
    </source>
</evidence>
<gene>
    <name evidence="10" type="ORF">SNE40_007925</name>
</gene>
<dbReference type="InterPro" id="IPR000796">
    <property type="entry name" value="Asp_trans"/>
</dbReference>
<evidence type="ECO:0000313" key="11">
    <source>
        <dbReference type="Proteomes" id="UP001347796"/>
    </source>
</evidence>
<keyword evidence="6" id="KW-0808">Transferase</keyword>
<dbReference type="SUPFAM" id="SSF53383">
    <property type="entry name" value="PLP-dependent transferases"/>
    <property type="match status" value="1"/>
</dbReference>
<dbReference type="Gene3D" id="3.90.1150.10">
    <property type="entry name" value="Aspartate Aminotransferase, domain 1"/>
    <property type="match status" value="1"/>
</dbReference>
<dbReference type="CDD" id="cd00609">
    <property type="entry name" value="AAT_like"/>
    <property type="match status" value="1"/>
</dbReference>
<dbReference type="PANTHER" id="PTHR11879:SF55">
    <property type="entry name" value="GLUTAMATE OXALOACETATE TRANSAMINASE 1, ISOFORM B"/>
    <property type="match status" value="1"/>
</dbReference>
<feature type="domain" description="Aminotransferase class I/classII large" evidence="9">
    <location>
        <begin position="30"/>
        <end position="398"/>
    </location>
</feature>
<dbReference type="NCBIfam" id="NF006719">
    <property type="entry name" value="PRK09257.1"/>
    <property type="match status" value="1"/>
</dbReference>
<comment type="subunit">
    <text evidence="3">Homodimer.</text>
</comment>
<comment type="similarity">
    <text evidence="2">Belongs to the class-I pyridoxal-phosphate-dependent aminotransferase family.</text>
</comment>
<dbReference type="Gene3D" id="3.40.640.10">
    <property type="entry name" value="Type I PLP-dependent aspartate aminotransferase-like (Major domain)"/>
    <property type="match status" value="1"/>
</dbReference>
<dbReference type="PANTHER" id="PTHR11879">
    <property type="entry name" value="ASPARTATE AMINOTRANSFERASE"/>
    <property type="match status" value="1"/>
</dbReference>
<keyword evidence="11" id="KW-1185">Reference proteome</keyword>
<dbReference type="InterPro" id="IPR015424">
    <property type="entry name" value="PyrdxlP-dep_Trfase"/>
</dbReference>
<sequence length="411" mass="46179">MASLFADVEVAPAIEVFALTAKYNEDTFAEKVNLGVGAYRTDDGKPWVLPVVRNAESQMAADLTLNHEYLPVAGLPAYREAAIRLLLGDGHPVVVENKVEGIQTLGGTGALRLAAEFLKQMLKKDVVYVSNPTWGNHRGIFKAAGYSQIKEYRYWDAANRSLDLKGMLEDLKNSPDNSVVILHTCAHNPTGTDPTEDQWKQIIDVCQERKMFLLMDCAYQGFASGDLDKDAFAVRYIASRGIEFFVAQSFSKNFGLYNERTGNLSIITNSPDVKLRVRTQCELIVRKMWSNPSNHGARVVATVLNNPALYDEWKQQVLIMANRIKLMRQLLYEKLRSLGTPGTWEHVIKQIGMFSFTGLSLRQVENMMNKHHIYLLKEGRINMCALTTKNVEYVANAIHDSVISFPDDAKL</sequence>
<evidence type="ECO:0000256" key="6">
    <source>
        <dbReference type="ARBA" id="ARBA00022679"/>
    </source>
</evidence>
<name>A0AAN8K0V2_PATCE</name>
<dbReference type="GO" id="GO:0006532">
    <property type="term" value="P:aspartate biosynthetic process"/>
    <property type="evidence" value="ECO:0007669"/>
    <property type="project" value="TreeGrafter"/>
</dbReference>
<organism evidence="10 11">
    <name type="scientific">Patella caerulea</name>
    <name type="common">Rayed Mediterranean limpet</name>
    <dbReference type="NCBI Taxonomy" id="87958"/>
    <lineage>
        <taxon>Eukaryota</taxon>
        <taxon>Metazoa</taxon>
        <taxon>Spiralia</taxon>
        <taxon>Lophotrochozoa</taxon>
        <taxon>Mollusca</taxon>
        <taxon>Gastropoda</taxon>
        <taxon>Patellogastropoda</taxon>
        <taxon>Patelloidea</taxon>
        <taxon>Patellidae</taxon>
        <taxon>Patella</taxon>
    </lineage>
</organism>
<evidence type="ECO:0000313" key="10">
    <source>
        <dbReference type="EMBL" id="KAK6185765.1"/>
    </source>
</evidence>
<dbReference type="InterPro" id="IPR015421">
    <property type="entry name" value="PyrdxlP-dep_Trfase_major"/>
</dbReference>